<evidence type="ECO:0000313" key="3">
    <source>
        <dbReference type="Proteomes" id="UP000233597"/>
    </source>
</evidence>
<dbReference type="RefSeq" id="WP_101269286.1">
    <property type="nucleotide sequence ID" value="NZ_NWTK01000013.1"/>
</dbReference>
<dbReference type="OrthoDB" id="7339719at2"/>
<name>A0A2N3KMR3_9PROT</name>
<sequence length="287" mass="31854">MAQQPGLSASRLEGITHPRKDVVDVAQYRFGHRKMVAGLAALGSWVATFLWVFLPVMSGQPSPIDHFLGKLGRGYLWGEDPVWAQSYMRECLAKNYYGCSADTTPFEFIALQFHADPKSYIVPLIGLGIVAICAFAWFFMRKPAPVRFNRDIGAVYGVHDGKFWILPASEFDYAYHGEWDPLSGRFFSSGPMQISLCNASKPSRKRTFYLGAYPTGQDAYGQILGDALKNFLARSGTGEIIANAPSHTPLKWWQASLFGAARLPENIDAQAIDWLAARGKFQGFVQA</sequence>
<dbReference type="Proteomes" id="UP000233597">
    <property type="component" value="Unassembled WGS sequence"/>
</dbReference>
<organism evidence="2 3">
    <name type="scientific">Thalassospira marina</name>
    <dbReference type="NCBI Taxonomy" id="2048283"/>
    <lineage>
        <taxon>Bacteria</taxon>
        <taxon>Pseudomonadati</taxon>
        <taxon>Pseudomonadota</taxon>
        <taxon>Alphaproteobacteria</taxon>
        <taxon>Rhodospirillales</taxon>
        <taxon>Thalassospiraceae</taxon>
        <taxon>Thalassospira</taxon>
    </lineage>
</organism>
<accession>A0A2N3KMR3</accession>
<dbReference type="EMBL" id="NWTK01000013">
    <property type="protein sequence ID" value="PKR51851.1"/>
    <property type="molecule type" value="Genomic_DNA"/>
</dbReference>
<comment type="caution">
    <text evidence="2">The sequence shown here is derived from an EMBL/GenBank/DDBJ whole genome shotgun (WGS) entry which is preliminary data.</text>
</comment>
<keyword evidence="1" id="KW-1133">Transmembrane helix</keyword>
<reference evidence="2 3" key="1">
    <citation type="submission" date="2017-09" db="EMBL/GenBank/DDBJ databases">
        <title>Biodiversity and function of Thalassospira species in the particle-attached aromatic-hydrocarbon-degrading consortia from the surface seawater of the South China Sea.</title>
        <authorList>
            <person name="Dong C."/>
            <person name="Liu R."/>
            <person name="Shao Z."/>
        </authorList>
    </citation>
    <scope>NUCLEOTIDE SEQUENCE [LARGE SCALE GENOMIC DNA]</scope>
    <source>
        <strain evidence="2 3">CSC1P2</strain>
    </source>
</reference>
<feature type="transmembrane region" description="Helical" evidence="1">
    <location>
        <begin position="120"/>
        <end position="140"/>
    </location>
</feature>
<gene>
    <name evidence="2" type="ORF">COO20_18610</name>
</gene>
<dbReference type="AlphaFoldDB" id="A0A2N3KMR3"/>
<evidence type="ECO:0000256" key="1">
    <source>
        <dbReference type="SAM" id="Phobius"/>
    </source>
</evidence>
<evidence type="ECO:0000313" key="2">
    <source>
        <dbReference type="EMBL" id="PKR51851.1"/>
    </source>
</evidence>
<proteinExistence type="predicted"/>
<keyword evidence="1" id="KW-0812">Transmembrane</keyword>
<feature type="transmembrane region" description="Helical" evidence="1">
    <location>
        <begin position="36"/>
        <end position="54"/>
    </location>
</feature>
<keyword evidence="1" id="KW-0472">Membrane</keyword>
<protein>
    <submittedName>
        <fullName evidence="2">Uncharacterized protein</fullName>
    </submittedName>
</protein>